<organism evidence="1 2">
    <name type="scientific">Mycena metata</name>
    <dbReference type="NCBI Taxonomy" id="1033252"/>
    <lineage>
        <taxon>Eukaryota</taxon>
        <taxon>Fungi</taxon>
        <taxon>Dikarya</taxon>
        <taxon>Basidiomycota</taxon>
        <taxon>Agaricomycotina</taxon>
        <taxon>Agaricomycetes</taxon>
        <taxon>Agaricomycetidae</taxon>
        <taxon>Agaricales</taxon>
        <taxon>Marasmiineae</taxon>
        <taxon>Mycenaceae</taxon>
        <taxon>Mycena</taxon>
    </lineage>
</organism>
<name>A0AAD7MKH4_9AGAR</name>
<comment type="caution">
    <text evidence="1">The sequence shown here is derived from an EMBL/GenBank/DDBJ whole genome shotgun (WGS) entry which is preliminary data.</text>
</comment>
<dbReference type="AlphaFoldDB" id="A0AAD7MKH4"/>
<dbReference type="Proteomes" id="UP001215598">
    <property type="component" value="Unassembled WGS sequence"/>
</dbReference>
<keyword evidence="2" id="KW-1185">Reference proteome</keyword>
<evidence type="ECO:0000313" key="2">
    <source>
        <dbReference type="Proteomes" id="UP001215598"/>
    </source>
</evidence>
<gene>
    <name evidence="1" type="ORF">B0H16DRAFT_1336020</name>
</gene>
<proteinExistence type="predicted"/>
<dbReference type="EMBL" id="JARKIB010000239">
    <property type="protein sequence ID" value="KAJ7720534.1"/>
    <property type="molecule type" value="Genomic_DNA"/>
</dbReference>
<evidence type="ECO:0000313" key="1">
    <source>
        <dbReference type="EMBL" id="KAJ7720534.1"/>
    </source>
</evidence>
<protein>
    <submittedName>
        <fullName evidence="1">Uncharacterized protein</fullName>
    </submittedName>
</protein>
<reference evidence="1" key="1">
    <citation type="submission" date="2023-03" db="EMBL/GenBank/DDBJ databases">
        <title>Massive genome expansion in bonnet fungi (Mycena s.s.) driven by repeated elements and novel gene families across ecological guilds.</title>
        <authorList>
            <consortium name="Lawrence Berkeley National Laboratory"/>
            <person name="Harder C.B."/>
            <person name="Miyauchi S."/>
            <person name="Viragh M."/>
            <person name="Kuo A."/>
            <person name="Thoen E."/>
            <person name="Andreopoulos B."/>
            <person name="Lu D."/>
            <person name="Skrede I."/>
            <person name="Drula E."/>
            <person name="Henrissat B."/>
            <person name="Morin E."/>
            <person name="Kohler A."/>
            <person name="Barry K."/>
            <person name="LaButti K."/>
            <person name="Morin E."/>
            <person name="Salamov A."/>
            <person name="Lipzen A."/>
            <person name="Mereny Z."/>
            <person name="Hegedus B."/>
            <person name="Baldrian P."/>
            <person name="Stursova M."/>
            <person name="Weitz H."/>
            <person name="Taylor A."/>
            <person name="Grigoriev I.V."/>
            <person name="Nagy L.G."/>
            <person name="Martin F."/>
            <person name="Kauserud H."/>
        </authorList>
    </citation>
    <scope>NUCLEOTIDE SEQUENCE</scope>
    <source>
        <strain evidence="1">CBHHK182m</strain>
    </source>
</reference>
<sequence length="171" mass="19606">MKAPTWASDAKKALVAGPEGGEFWTKLLDLWWAKEVTRKFKGPARGHTDGRPIQVGNWIQYARRGVVKPAIADVKRFGQEWWDWWLLMNPNWRQSLPLGRLEQARGGEGWDAVDHSGPNGILNAIICLRWWKDALEQGNAEQEKEWKLAVNEVIWVIEAIKSVIYNEGDSF</sequence>
<accession>A0AAD7MKH4</accession>